<accession>A0A7Y9NKS2</accession>
<reference evidence="2 3" key="1">
    <citation type="submission" date="2020-07" db="EMBL/GenBank/DDBJ databases">
        <title>Genomic Encyclopedia of Type Strains, Phase IV (KMG-V): Genome sequencing to study the core and pangenomes of soil and plant-associated prokaryotes.</title>
        <authorList>
            <person name="Whitman W."/>
        </authorList>
    </citation>
    <scope>NUCLEOTIDE SEQUENCE [LARGE SCALE GENOMIC DNA]</scope>
    <source>
        <strain evidence="2 3">M8UP30</strain>
    </source>
</reference>
<comment type="caution">
    <text evidence="2">The sequence shown here is derived from an EMBL/GenBank/DDBJ whole genome shotgun (WGS) entry which is preliminary data.</text>
</comment>
<dbReference type="Proteomes" id="UP000534186">
    <property type="component" value="Unassembled WGS sequence"/>
</dbReference>
<protein>
    <submittedName>
        <fullName evidence="2">Uncharacterized protein</fullName>
    </submittedName>
</protein>
<proteinExistence type="predicted"/>
<evidence type="ECO:0000256" key="1">
    <source>
        <dbReference type="SAM" id="Phobius"/>
    </source>
</evidence>
<keyword evidence="1" id="KW-0812">Transmembrane</keyword>
<keyword evidence="1" id="KW-0472">Membrane</keyword>
<dbReference type="AlphaFoldDB" id="A0A7Y9NKS2"/>
<name>A0A7Y9NKS2_9BACT</name>
<gene>
    <name evidence="2" type="ORF">HDF12_001566</name>
</gene>
<evidence type="ECO:0000313" key="2">
    <source>
        <dbReference type="EMBL" id="NYF51201.1"/>
    </source>
</evidence>
<feature type="transmembrane region" description="Helical" evidence="1">
    <location>
        <begin position="21"/>
        <end position="46"/>
    </location>
</feature>
<sequence length="78" mass="8832">MTFKAELLHEGQNFLLEFIQLLGFLLILKVGEFLVGLLFHSAFVFGRFPKEWLFDAGDIGLVACFSLRACLRLLGLRA</sequence>
<organism evidence="2 3">
    <name type="scientific">Tunturiibacter lichenicola</name>
    <dbReference type="NCBI Taxonomy" id="2051959"/>
    <lineage>
        <taxon>Bacteria</taxon>
        <taxon>Pseudomonadati</taxon>
        <taxon>Acidobacteriota</taxon>
        <taxon>Terriglobia</taxon>
        <taxon>Terriglobales</taxon>
        <taxon>Acidobacteriaceae</taxon>
        <taxon>Tunturiibacter</taxon>
    </lineage>
</organism>
<evidence type="ECO:0000313" key="3">
    <source>
        <dbReference type="Proteomes" id="UP000534186"/>
    </source>
</evidence>
<dbReference type="EMBL" id="JACCCV010000001">
    <property type="protein sequence ID" value="NYF51201.1"/>
    <property type="molecule type" value="Genomic_DNA"/>
</dbReference>
<keyword evidence="1" id="KW-1133">Transmembrane helix</keyword>